<dbReference type="SUPFAM" id="SSF56300">
    <property type="entry name" value="Metallo-dependent phosphatases"/>
    <property type="match status" value="1"/>
</dbReference>
<reference evidence="4" key="1">
    <citation type="journal article" date="2014" name="Int. J. Syst. Evol. Microbiol.">
        <title>Complete genome sequence of Corynebacterium casei LMG S-19264T (=DSM 44701T), isolated from a smear-ripened cheese.</title>
        <authorList>
            <consortium name="US DOE Joint Genome Institute (JGI-PGF)"/>
            <person name="Walter F."/>
            <person name="Albersmeier A."/>
            <person name="Kalinowski J."/>
            <person name="Ruckert C."/>
        </authorList>
    </citation>
    <scope>NUCLEOTIDE SEQUENCE</scope>
    <source>
        <strain evidence="4">KCTC 12113</strain>
    </source>
</reference>
<dbReference type="InterPro" id="IPR033803">
    <property type="entry name" value="CBD-like_Golvesin-Xly"/>
</dbReference>
<dbReference type="Pfam" id="PF25275">
    <property type="entry name" value="Golvesin_C"/>
    <property type="match status" value="1"/>
</dbReference>
<accession>A0A918ITG4</accession>
<feature type="domain" description="Phosphodiester glycosidase" evidence="2">
    <location>
        <begin position="82"/>
        <end position="261"/>
    </location>
</feature>
<keyword evidence="5" id="KW-1185">Reference proteome</keyword>
<dbReference type="GO" id="GO:0016787">
    <property type="term" value="F:hydrolase activity"/>
    <property type="evidence" value="ECO:0007669"/>
    <property type="project" value="InterPro"/>
</dbReference>
<evidence type="ECO:0000259" key="3">
    <source>
        <dbReference type="Pfam" id="PF25275"/>
    </source>
</evidence>
<sequence length="1259" mass="139597">MFFLSLPLFSQDLGLDWKPREDLNIVLPNSVQVFDAAGTLADGEPIRAVYAKVDLRDTNLDLRSMGSNTIRETTLETYKKNGGILALNGGYFAPTSAVSLIVQDGKTVALGPTGDRARGAFGLVDGLPEIVWSTGSKQDGAIWKYSKPGTNKKGVKWNPEQAVGAGPVLLKNGEINVTSEEEGFGKGHLIRHPRSAIGYADENTLLMMVVDGRQAASVGVTLEELAELMLGIGAKEALNLDGGGSSAMVAGSEVVNVPTAITGGNRNSLRKNAGALVLSEKTPTKHGEIIILDTDSPYYSEVGIWKNSRDNNYYGETPARSSMVNSINKAVYQLENIRRNTYQLGAWYINDDAHSDEVFYVVHSTSGIDTLSVNQQSISQPGKWEVLGSFHLGAGDMIEIMGGGEGKFTTDAIRLVSKKDFPELPERGAMRIAVISDLNSGLGAADYEWQVDSIMQRIPRIWKPDLVLCGGDMVAGMGISDTLQLKKMWDGFNKHIMDPLDKAQIPFAFTVGNHDGPRSYPIEHEATRKFWEKNIERTRLNFVDVSHFPHYYSFVKDGVFFVSWEASSSVITQKNLDWLEEQFKTSEARNAKNRFVIGHMPLYGVAQERDSKGNLLENPKKLQRLLEDYKVHTYISGHQHAYYPAKKGKLALLNAGAAGSGPRAWLGDTRLPENTITIVDIFEDGKRLEYTTYNIKKRNAAEMEILETSRYPSAMFGVNGNIIRRDINTNFTHVEGSFRSVFDTEVDHNSVGQGMVLAEIRDDILYLEGQLELLSQDFTKNAAVSLGSGRNTEASNSIKSLKVTRRKKGQLVFKGEMALDRDVKESLAVGALNVEVTWKDQKYRSQLYPIGNKPPEPTEILSHQSKNTYGIRNSETLYMVEWKPSMDRDGDFVSYTYQLAKDPDFKNVLWQHQTGREPRFKIVERIWFELLSGIEEGESGIFYHRVLSSDGSNITPSSTEKLHLIKSNEPLEDFAEIVAPNYEFVDKIVPSGGGYGAVWDGNNKLWLADYNKGFVVRTAEGAPASFSPLQSVMINGIDYKLSPVNGVGVDLDGHILAGINRRLIKIDANTGEGIAVWEVPAGERAITAPRVNELGEIYAMSLFADDPNYVLKQNDNDPSKFDLVRILELKDRILARTFDMSPDGLSLYFPDPGTAKIQVYTSKDGQKYAEKEAIVSTYGGSSALRVPRKEAMYVATRSSGISPSTFHYRNANKKQVWTLELPELDGAEPRGLGVSPDEKTLIFCSWDKGGGYYMYRLKE</sequence>
<evidence type="ECO:0008006" key="6">
    <source>
        <dbReference type="Google" id="ProtNLM"/>
    </source>
</evidence>
<evidence type="ECO:0000259" key="2">
    <source>
        <dbReference type="Pfam" id="PF09992"/>
    </source>
</evidence>
<organism evidence="4 5">
    <name type="scientific">Arenibacter certesii</name>
    <dbReference type="NCBI Taxonomy" id="228955"/>
    <lineage>
        <taxon>Bacteria</taxon>
        <taxon>Pseudomonadati</taxon>
        <taxon>Bacteroidota</taxon>
        <taxon>Flavobacteriia</taxon>
        <taxon>Flavobacteriales</taxon>
        <taxon>Flavobacteriaceae</taxon>
        <taxon>Arenibacter</taxon>
    </lineage>
</organism>
<feature type="domain" description="Golvesin/Xly CBD-like" evidence="3">
    <location>
        <begin position="290"/>
        <end position="416"/>
    </location>
</feature>
<dbReference type="Gene3D" id="3.60.21.10">
    <property type="match status" value="1"/>
</dbReference>
<protein>
    <recommendedName>
        <fullName evidence="6">Metallophosphoesterase</fullName>
    </recommendedName>
</protein>
<name>A0A918ITG4_9FLAO</name>
<dbReference type="Pfam" id="PF00149">
    <property type="entry name" value="Metallophos"/>
    <property type="match status" value="1"/>
</dbReference>
<evidence type="ECO:0000313" key="5">
    <source>
        <dbReference type="Proteomes" id="UP000634668"/>
    </source>
</evidence>
<comment type="caution">
    <text evidence="4">The sequence shown here is derived from an EMBL/GenBank/DDBJ whole genome shotgun (WGS) entry which is preliminary data.</text>
</comment>
<reference evidence="4" key="2">
    <citation type="submission" date="2020-09" db="EMBL/GenBank/DDBJ databases">
        <authorList>
            <person name="Sun Q."/>
            <person name="Kim S."/>
        </authorList>
    </citation>
    <scope>NUCLEOTIDE SEQUENCE</scope>
    <source>
        <strain evidence="4">KCTC 12113</strain>
    </source>
</reference>
<evidence type="ECO:0000259" key="1">
    <source>
        <dbReference type="Pfam" id="PF00149"/>
    </source>
</evidence>
<feature type="domain" description="Calcineurin-like phosphoesterase" evidence="1">
    <location>
        <begin position="430"/>
        <end position="642"/>
    </location>
</feature>
<dbReference type="PANTHER" id="PTHR40446">
    <property type="entry name" value="N-ACETYLGLUCOSAMINE-1-PHOSPHODIESTER ALPHA-N-ACETYLGLUCOSAMINIDASE"/>
    <property type="match status" value="1"/>
</dbReference>
<dbReference type="InterPro" id="IPR018711">
    <property type="entry name" value="NAGPA"/>
</dbReference>
<dbReference type="InterPro" id="IPR004843">
    <property type="entry name" value="Calcineurin-like_PHP"/>
</dbReference>
<dbReference type="InterPro" id="IPR029052">
    <property type="entry name" value="Metallo-depent_PP-like"/>
</dbReference>
<gene>
    <name evidence="4" type="ORF">GCM10007383_15140</name>
</gene>
<dbReference type="Pfam" id="PF09992">
    <property type="entry name" value="NAGPA"/>
    <property type="match status" value="1"/>
</dbReference>
<dbReference type="AlphaFoldDB" id="A0A918ITG4"/>
<dbReference type="Proteomes" id="UP000634668">
    <property type="component" value="Unassembled WGS sequence"/>
</dbReference>
<dbReference type="SUPFAM" id="SSF63829">
    <property type="entry name" value="Calcium-dependent phosphotriesterase"/>
    <property type="match status" value="1"/>
</dbReference>
<dbReference type="PANTHER" id="PTHR40446:SF2">
    <property type="entry name" value="N-ACETYLGLUCOSAMINE-1-PHOSPHODIESTER ALPHA-N-ACETYLGLUCOSAMINIDASE"/>
    <property type="match status" value="1"/>
</dbReference>
<proteinExistence type="predicted"/>
<dbReference type="EMBL" id="BMWP01000008">
    <property type="protein sequence ID" value="GGW30893.1"/>
    <property type="molecule type" value="Genomic_DNA"/>
</dbReference>
<evidence type="ECO:0000313" key="4">
    <source>
        <dbReference type="EMBL" id="GGW30893.1"/>
    </source>
</evidence>